<dbReference type="PANTHER" id="PTHR31321:SF57">
    <property type="entry name" value="PECTINESTERASE 53-RELATED"/>
    <property type="match status" value="1"/>
</dbReference>
<dbReference type="OrthoDB" id="9804686at2"/>
<name>U5L8A0_9BACI</name>
<dbReference type="GO" id="GO:0045490">
    <property type="term" value="P:pectin catabolic process"/>
    <property type="evidence" value="ECO:0007669"/>
    <property type="project" value="UniProtKB-UniRule"/>
</dbReference>
<keyword evidence="3 5" id="KW-0063">Aspartyl esterase</keyword>
<dbReference type="GO" id="GO:0009279">
    <property type="term" value="C:cell outer membrane"/>
    <property type="evidence" value="ECO:0007669"/>
    <property type="project" value="TreeGrafter"/>
</dbReference>
<dbReference type="InterPro" id="IPR012334">
    <property type="entry name" value="Pectin_lyas_fold"/>
</dbReference>
<dbReference type="Gene3D" id="2.160.20.10">
    <property type="entry name" value="Single-stranded right-handed beta-helix, Pectin lyase-like"/>
    <property type="match status" value="1"/>
</dbReference>
<organism evidence="7 8">
    <name type="scientific">Bacillus infantis NRRL B-14911</name>
    <dbReference type="NCBI Taxonomy" id="1367477"/>
    <lineage>
        <taxon>Bacteria</taxon>
        <taxon>Bacillati</taxon>
        <taxon>Bacillota</taxon>
        <taxon>Bacilli</taxon>
        <taxon>Bacillales</taxon>
        <taxon>Bacillaceae</taxon>
        <taxon>Bacillus</taxon>
    </lineage>
</organism>
<dbReference type="RefSeq" id="WP_022543769.1">
    <property type="nucleotide sequence ID" value="NC_022524.1"/>
</dbReference>
<comment type="catalytic activity">
    <reaction evidence="5">
        <text>[(1-&gt;4)-alpha-D-galacturonosyl methyl ester](n) + n H2O = [(1-&gt;4)-alpha-D-galacturonosyl](n) + n methanol + n H(+)</text>
        <dbReference type="Rhea" id="RHEA:22380"/>
        <dbReference type="Rhea" id="RHEA-COMP:14570"/>
        <dbReference type="Rhea" id="RHEA-COMP:14573"/>
        <dbReference type="ChEBI" id="CHEBI:15377"/>
        <dbReference type="ChEBI" id="CHEBI:15378"/>
        <dbReference type="ChEBI" id="CHEBI:17790"/>
        <dbReference type="ChEBI" id="CHEBI:140522"/>
        <dbReference type="ChEBI" id="CHEBI:140523"/>
        <dbReference type="EC" id="3.1.1.11"/>
    </reaction>
</comment>
<dbReference type="SUPFAM" id="SSF51126">
    <property type="entry name" value="Pectin lyase-like"/>
    <property type="match status" value="1"/>
</dbReference>
<sequence length="313" mass="34783">MTFKESVTKPLKMTVAKDGKGAYQTVQEAIDAIPADNKNKVEIFIKNGVYKERIVVPANKPFVTLIGESVENTILTYDNHAKIMSPDGGIIGTRNSASVFLYAGDFTARNLTFENSFNPKRLEEETQAVAVYASGERMEFYQVRFLGNQDTLYLKEGSQYFSRCYIEGDIDFIFGGARAVFKECEIFSLNRGSSAENGYISAASTHINEPYGFLFLNNRFTSSAAKGTVYLGRPWHPGGDPEAIASVIFKNNYLGAHIHPDGWTDMSGFSAKDARFYEYMNEGPGSNPDRPQLTDEEAEAANIETVLKGWNPE</sequence>
<comment type="similarity">
    <text evidence="1">Belongs to the pectinesterase family.</text>
</comment>
<dbReference type="PROSITE" id="PS00800">
    <property type="entry name" value="PECTINESTERASE_1"/>
    <property type="match status" value="1"/>
</dbReference>
<dbReference type="Pfam" id="PF01095">
    <property type="entry name" value="Pectinesterase"/>
    <property type="match status" value="1"/>
</dbReference>
<evidence type="ECO:0000256" key="2">
    <source>
        <dbReference type="ARBA" id="ARBA00022801"/>
    </source>
</evidence>
<gene>
    <name evidence="7" type="ORF">N288_10755</name>
</gene>
<keyword evidence="2 5" id="KW-0378">Hydrolase</keyword>
<evidence type="ECO:0000256" key="4">
    <source>
        <dbReference type="PROSITE-ProRule" id="PRU10040"/>
    </source>
</evidence>
<dbReference type="InterPro" id="IPR011050">
    <property type="entry name" value="Pectin_lyase_fold/virulence"/>
</dbReference>
<dbReference type="InterPro" id="IPR033131">
    <property type="entry name" value="Pectinesterase_Asp_AS"/>
</dbReference>
<dbReference type="EMBL" id="CP006643">
    <property type="protein sequence ID" value="AGX04064.1"/>
    <property type="molecule type" value="Genomic_DNA"/>
</dbReference>
<dbReference type="InterPro" id="IPR018040">
    <property type="entry name" value="Pectinesterase_Tyr_AS"/>
</dbReference>
<dbReference type="HOGENOM" id="CLU_012243_3_1_9"/>
<dbReference type="UniPathway" id="UPA00545">
    <property type="reaction ID" value="UER00823"/>
</dbReference>
<comment type="pathway">
    <text evidence="5">Glycan metabolism; pectin degradation; 2-dehydro-3-deoxy-D-gluconate from pectin: step 1/5.</text>
</comment>
<dbReference type="EC" id="3.1.1.11" evidence="5"/>
<dbReference type="Proteomes" id="UP000017805">
    <property type="component" value="Chromosome"/>
</dbReference>
<feature type="domain" description="Pectinesterase catalytic" evidence="6">
    <location>
        <begin position="13"/>
        <end position="287"/>
    </location>
</feature>
<evidence type="ECO:0000259" key="6">
    <source>
        <dbReference type="Pfam" id="PF01095"/>
    </source>
</evidence>
<keyword evidence="8" id="KW-1185">Reference proteome</keyword>
<evidence type="ECO:0000256" key="5">
    <source>
        <dbReference type="RuleBase" id="RU000589"/>
    </source>
</evidence>
<evidence type="ECO:0000256" key="3">
    <source>
        <dbReference type="ARBA" id="ARBA00023085"/>
    </source>
</evidence>
<dbReference type="InterPro" id="IPR000070">
    <property type="entry name" value="Pectinesterase_cat"/>
</dbReference>
<dbReference type="PATRIC" id="fig|1367477.3.peg.2091"/>
<proteinExistence type="inferred from homology"/>
<dbReference type="AlphaFoldDB" id="U5L8A0"/>
<dbReference type="PANTHER" id="PTHR31321">
    <property type="entry name" value="ACYL-COA THIOESTER HYDROLASE YBHC-RELATED"/>
    <property type="match status" value="1"/>
</dbReference>
<dbReference type="PROSITE" id="PS00503">
    <property type="entry name" value="PECTINESTERASE_2"/>
    <property type="match status" value="1"/>
</dbReference>
<dbReference type="GO" id="GO:0042545">
    <property type="term" value="P:cell wall modification"/>
    <property type="evidence" value="ECO:0007669"/>
    <property type="project" value="UniProtKB-UniRule"/>
</dbReference>
<evidence type="ECO:0000313" key="8">
    <source>
        <dbReference type="Proteomes" id="UP000017805"/>
    </source>
</evidence>
<dbReference type="STRING" id="1367477.N288_10755"/>
<dbReference type="GO" id="GO:0030599">
    <property type="term" value="F:pectinesterase activity"/>
    <property type="evidence" value="ECO:0007669"/>
    <property type="project" value="UniProtKB-UniRule"/>
</dbReference>
<protein>
    <recommendedName>
        <fullName evidence="5">Pectinesterase</fullName>
        <ecNumber evidence="5">3.1.1.11</ecNumber>
    </recommendedName>
</protein>
<evidence type="ECO:0000256" key="1">
    <source>
        <dbReference type="ARBA" id="ARBA00008891"/>
    </source>
</evidence>
<evidence type="ECO:0000313" key="7">
    <source>
        <dbReference type="EMBL" id="AGX04064.1"/>
    </source>
</evidence>
<accession>U5L8A0</accession>
<feature type="active site" evidence="4">
    <location>
        <position position="171"/>
    </location>
</feature>
<reference evidence="7 8" key="1">
    <citation type="submission" date="2013-07" db="EMBL/GenBank/DDBJ databases">
        <title>Complete genome sequence of Bacillus infantis NRRL B-14911 that has potential to induce cardiac disease by antigenic mimicry.</title>
        <authorList>
            <person name="Massilamany C."/>
            <person name="Smith T.P.L."/>
            <person name="Loy J.D."/>
            <person name="Barletta R."/>
            <person name="Reddy J."/>
        </authorList>
    </citation>
    <scope>NUCLEOTIDE SEQUENCE [LARGE SCALE GENOMIC DNA]</scope>
    <source>
        <strain evidence="7 8">NRRL B-14911</strain>
    </source>
</reference>
<dbReference type="KEGG" id="bif:N288_10755"/>